<comment type="caution">
    <text evidence="1">The sequence shown here is derived from an EMBL/GenBank/DDBJ whole genome shotgun (WGS) entry which is preliminary data.</text>
</comment>
<dbReference type="Proteomes" id="UP000197138">
    <property type="component" value="Unassembled WGS sequence"/>
</dbReference>
<gene>
    <name evidence="1" type="ORF">CDL15_Pgr005359</name>
</gene>
<evidence type="ECO:0000313" key="2">
    <source>
        <dbReference type="Proteomes" id="UP000197138"/>
    </source>
</evidence>
<accession>A0A218XE40</accession>
<reference evidence="2" key="1">
    <citation type="journal article" date="2017" name="Plant J.">
        <title>The pomegranate (Punica granatum L.) genome and the genomics of punicalagin biosynthesis.</title>
        <authorList>
            <person name="Qin G."/>
            <person name="Xu C."/>
            <person name="Ming R."/>
            <person name="Tang H."/>
            <person name="Guyot R."/>
            <person name="Kramer E.M."/>
            <person name="Hu Y."/>
            <person name="Yi X."/>
            <person name="Qi Y."/>
            <person name="Xu X."/>
            <person name="Gao Z."/>
            <person name="Pan H."/>
            <person name="Jian J."/>
            <person name="Tian Y."/>
            <person name="Yue Z."/>
            <person name="Xu Y."/>
        </authorList>
    </citation>
    <scope>NUCLEOTIDE SEQUENCE [LARGE SCALE GENOMIC DNA]</scope>
    <source>
        <strain evidence="2">cv. Dabenzi</strain>
    </source>
</reference>
<organism evidence="1 2">
    <name type="scientific">Punica granatum</name>
    <name type="common">Pomegranate</name>
    <dbReference type="NCBI Taxonomy" id="22663"/>
    <lineage>
        <taxon>Eukaryota</taxon>
        <taxon>Viridiplantae</taxon>
        <taxon>Streptophyta</taxon>
        <taxon>Embryophyta</taxon>
        <taxon>Tracheophyta</taxon>
        <taxon>Spermatophyta</taxon>
        <taxon>Magnoliopsida</taxon>
        <taxon>eudicotyledons</taxon>
        <taxon>Gunneridae</taxon>
        <taxon>Pentapetalae</taxon>
        <taxon>rosids</taxon>
        <taxon>malvids</taxon>
        <taxon>Myrtales</taxon>
        <taxon>Lythraceae</taxon>
        <taxon>Punica</taxon>
    </lineage>
</organism>
<sequence length="66" mass="7616">MRQITGKNMAWSNAFWTPKETVKKRLSMGMTRERPYAGCLLILKLSLVNPIEIWPLTPASFTYISK</sequence>
<proteinExistence type="predicted"/>
<dbReference type="AlphaFoldDB" id="A0A218XE40"/>
<dbReference type="EMBL" id="MTKT01001941">
    <property type="protein sequence ID" value="OWM82959.1"/>
    <property type="molecule type" value="Genomic_DNA"/>
</dbReference>
<evidence type="ECO:0000313" key="1">
    <source>
        <dbReference type="EMBL" id="OWM82959.1"/>
    </source>
</evidence>
<protein>
    <submittedName>
        <fullName evidence="1">Uncharacterized protein</fullName>
    </submittedName>
</protein>
<name>A0A218XE40_PUNGR</name>